<evidence type="ECO:0000256" key="2">
    <source>
        <dbReference type="ARBA" id="ARBA00033753"/>
    </source>
</evidence>
<feature type="domain" description="TsaA-like" evidence="3">
    <location>
        <begin position="8"/>
        <end position="148"/>
    </location>
</feature>
<comment type="similarity">
    <text evidence="2">Belongs to the tRNA methyltransferase O family.</text>
</comment>
<dbReference type="InterPro" id="IPR023370">
    <property type="entry name" value="TrmO-like_N"/>
</dbReference>
<keyword evidence="1" id="KW-0949">S-adenosyl-L-methionine</keyword>
<dbReference type="InterPro" id="IPR041369">
    <property type="entry name" value="TrmO_C"/>
</dbReference>
<dbReference type="InterPro" id="IPR036413">
    <property type="entry name" value="YaeB-like_sf"/>
</dbReference>
<keyword evidence="4" id="KW-0808">Transferase</keyword>
<sequence length="237" mass="26658">MNNNNIPITPVGFITSPFKQKFAIPRQPNLAKAKGHITLTEQFNDIRVFKGLEGFSHVWVLFQFHKNSDKGWKPTVKAPRLGGNETLGVFASRSTHRPNGIGMSVLKRGGYYKHNGLVQLEVEGLDLLDGTPILDIKPYLPYADICESATDKLDDYAPIPNRQVVISEPARASLTQASMTHSDLETLIVSVLQQDPRPAYKHKLDDDPKEYRVMLYAYDIYFYVQQGTLVVTQLKAV</sequence>
<reference evidence="6 7" key="1">
    <citation type="journal article" date="2018" name="Nat. Biotechnol.">
        <title>A standardized bacterial taxonomy based on genome phylogeny substantially revises the tree of life.</title>
        <authorList>
            <person name="Parks D.H."/>
            <person name="Chuvochina M."/>
            <person name="Waite D.W."/>
            <person name="Rinke C."/>
            <person name="Skarshewski A."/>
            <person name="Chaumeil P.A."/>
            <person name="Hugenholtz P."/>
        </authorList>
    </citation>
    <scope>NUCLEOTIDE SEQUENCE [LARGE SCALE GENOMIC DNA]</scope>
    <source>
        <strain evidence="5">UBA11621</strain>
        <strain evidence="4">UBA11978</strain>
    </source>
</reference>
<dbReference type="Proteomes" id="UP000263517">
    <property type="component" value="Unassembled WGS sequence"/>
</dbReference>
<evidence type="ECO:0000313" key="4">
    <source>
        <dbReference type="EMBL" id="HAW76295.1"/>
    </source>
</evidence>
<dbReference type="STRING" id="589873.EP12_13505"/>
<accession>A0A349TVX4</accession>
<proteinExistence type="inferred from homology"/>
<name>A0A349TVX4_9ALTE</name>
<dbReference type="Pfam" id="PF01980">
    <property type="entry name" value="TrmO_N"/>
    <property type="match status" value="1"/>
</dbReference>
<dbReference type="GO" id="GO:0032259">
    <property type="term" value="P:methylation"/>
    <property type="evidence" value="ECO:0007669"/>
    <property type="project" value="UniProtKB-KW"/>
</dbReference>
<dbReference type="NCBIfam" id="TIGR00104">
    <property type="entry name" value="tRNA_TsaA"/>
    <property type="match status" value="1"/>
</dbReference>
<dbReference type="EMBL" id="DNAN01000397">
    <property type="protein sequence ID" value="HAW76295.1"/>
    <property type="molecule type" value="Genomic_DNA"/>
</dbReference>
<comment type="caution">
    <text evidence="4">The sequence shown here is derived from an EMBL/GenBank/DDBJ whole genome shotgun (WGS) entry which is preliminary data.</text>
</comment>
<dbReference type="InterPro" id="IPR040372">
    <property type="entry name" value="YaeB-like"/>
</dbReference>
<dbReference type="CDD" id="cd09281">
    <property type="entry name" value="UPF0066"/>
    <property type="match status" value="1"/>
</dbReference>
<dbReference type="PROSITE" id="PS51668">
    <property type="entry name" value="TSAA_2"/>
    <property type="match status" value="1"/>
</dbReference>
<dbReference type="PANTHER" id="PTHR12818">
    <property type="entry name" value="TRNA (ADENINE(37)-N6)-METHYLTRANSFERASE"/>
    <property type="match status" value="1"/>
</dbReference>
<dbReference type="SUPFAM" id="SSF118196">
    <property type="entry name" value="YaeB-like"/>
    <property type="match status" value="1"/>
</dbReference>
<evidence type="ECO:0000313" key="5">
    <source>
        <dbReference type="EMBL" id="HBU50757.1"/>
    </source>
</evidence>
<gene>
    <name evidence="4" type="primary">tsaA</name>
    <name evidence="4" type="ORF">DCW74_11235</name>
    <name evidence="5" type="ORF">DEB45_05820</name>
</gene>
<dbReference type="Proteomes" id="UP000264779">
    <property type="component" value="Unassembled WGS sequence"/>
</dbReference>
<dbReference type="RefSeq" id="WP_196898803.1">
    <property type="nucleotide sequence ID" value="NZ_CALBIY010000102.1"/>
</dbReference>
<dbReference type="InterPro" id="IPR036414">
    <property type="entry name" value="YaeB_N_sf"/>
</dbReference>
<dbReference type="EMBL" id="DONK01000088">
    <property type="protein sequence ID" value="HBU50757.1"/>
    <property type="molecule type" value="Genomic_DNA"/>
</dbReference>
<dbReference type="GO" id="GO:0089715">
    <property type="term" value="F:tRNA (L-threonylcarbamoyladenosine(37)-C2) methyltransferase activity"/>
    <property type="evidence" value="ECO:0007669"/>
    <property type="project" value="TreeGrafter"/>
</dbReference>
<organism evidence="4 6">
    <name type="scientific">Alteromonas australica</name>
    <dbReference type="NCBI Taxonomy" id="589873"/>
    <lineage>
        <taxon>Bacteria</taxon>
        <taxon>Pseudomonadati</taxon>
        <taxon>Pseudomonadota</taxon>
        <taxon>Gammaproteobacteria</taxon>
        <taxon>Alteromonadales</taxon>
        <taxon>Alteromonadaceae</taxon>
        <taxon>Alteromonas/Salinimonas group</taxon>
        <taxon>Alteromonas</taxon>
    </lineage>
</organism>
<evidence type="ECO:0000313" key="7">
    <source>
        <dbReference type="Proteomes" id="UP000264779"/>
    </source>
</evidence>
<keyword evidence="4" id="KW-0489">Methyltransferase</keyword>
<dbReference type="AlphaFoldDB" id="A0A349TVX4"/>
<evidence type="ECO:0000313" key="6">
    <source>
        <dbReference type="Proteomes" id="UP000263517"/>
    </source>
</evidence>
<dbReference type="InterPro" id="IPR023368">
    <property type="entry name" value="UPF0066_cons_site"/>
</dbReference>
<dbReference type="Gene3D" id="3.30.2310.10">
    <property type="entry name" value="YaeB-like"/>
    <property type="match status" value="1"/>
</dbReference>
<dbReference type="PANTHER" id="PTHR12818:SF0">
    <property type="entry name" value="TRNA (ADENINE(37)-N6)-METHYLTRANSFERASE"/>
    <property type="match status" value="1"/>
</dbReference>
<evidence type="ECO:0000256" key="1">
    <source>
        <dbReference type="ARBA" id="ARBA00022691"/>
    </source>
</evidence>
<evidence type="ECO:0000259" key="3">
    <source>
        <dbReference type="PROSITE" id="PS51668"/>
    </source>
</evidence>
<dbReference type="Gene3D" id="2.40.30.70">
    <property type="entry name" value="YaeB-like"/>
    <property type="match status" value="1"/>
</dbReference>
<protein>
    <submittedName>
        <fullName evidence="4">tRNA (N6-threonylcarbamoyladenosine(37)-N6)-methyltransferase TrmO</fullName>
    </submittedName>
</protein>
<dbReference type="PROSITE" id="PS01318">
    <property type="entry name" value="TSAA_1"/>
    <property type="match status" value="1"/>
</dbReference>
<dbReference type="Pfam" id="PF18389">
    <property type="entry name" value="TrmO_C"/>
    <property type="match status" value="1"/>
</dbReference>